<keyword evidence="5" id="KW-0732">Signal</keyword>
<evidence type="ECO:0000259" key="13">
    <source>
        <dbReference type="Pfam" id="PF07715"/>
    </source>
</evidence>
<dbReference type="PANTHER" id="PTHR30069">
    <property type="entry name" value="TONB-DEPENDENT OUTER MEMBRANE RECEPTOR"/>
    <property type="match status" value="1"/>
</dbReference>
<evidence type="ECO:0000256" key="5">
    <source>
        <dbReference type="ARBA" id="ARBA00022729"/>
    </source>
</evidence>
<dbReference type="Gene3D" id="2.170.130.10">
    <property type="entry name" value="TonB-dependent receptor, plug domain"/>
    <property type="match status" value="1"/>
</dbReference>
<evidence type="ECO:0000313" key="15">
    <source>
        <dbReference type="Proteomes" id="UP001217500"/>
    </source>
</evidence>
<comment type="similarity">
    <text evidence="10 11">Belongs to the TonB-dependent receptor family.</text>
</comment>
<dbReference type="GO" id="GO:0015344">
    <property type="term" value="F:siderophore uptake transmembrane transporter activity"/>
    <property type="evidence" value="ECO:0007669"/>
    <property type="project" value="TreeGrafter"/>
</dbReference>
<keyword evidence="4 10" id="KW-0812">Transmembrane</keyword>
<organism evidence="14 15">
    <name type="scientific">Gimibacter soli</name>
    <dbReference type="NCBI Taxonomy" id="3024400"/>
    <lineage>
        <taxon>Bacteria</taxon>
        <taxon>Pseudomonadati</taxon>
        <taxon>Pseudomonadota</taxon>
        <taxon>Alphaproteobacteria</taxon>
        <taxon>Kordiimonadales</taxon>
        <taxon>Temperatibacteraceae</taxon>
        <taxon>Gimibacter</taxon>
    </lineage>
</organism>
<dbReference type="InterPro" id="IPR012910">
    <property type="entry name" value="Plug_dom"/>
</dbReference>
<accession>A0AAE9XMZ9</accession>
<evidence type="ECO:0000256" key="10">
    <source>
        <dbReference type="PROSITE-ProRule" id="PRU01360"/>
    </source>
</evidence>
<evidence type="ECO:0000256" key="9">
    <source>
        <dbReference type="ARBA" id="ARBA00023237"/>
    </source>
</evidence>
<keyword evidence="9 10" id="KW-0998">Cell outer membrane</keyword>
<dbReference type="AlphaFoldDB" id="A0AAE9XMZ9"/>
<dbReference type="GO" id="GO:0009279">
    <property type="term" value="C:cell outer membrane"/>
    <property type="evidence" value="ECO:0007669"/>
    <property type="project" value="UniProtKB-SubCell"/>
</dbReference>
<dbReference type="Pfam" id="PF07715">
    <property type="entry name" value="Plug"/>
    <property type="match status" value="1"/>
</dbReference>
<dbReference type="InterPro" id="IPR036942">
    <property type="entry name" value="Beta-barrel_TonB_sf"/>
</dbReference>
<evidence type="ECO:0000256" key="1">
    <source>
        <dbReference type="ARBA" id="ARBA00004571"/>
    </source>
</evidence>
<keyword evidence="2 10" id="KW-0813">Transport</keyword>
<reference evidence="14" key="1">
    <citation type="submission" date="2023-01" db="EMBL/GenBank/DDBJ databases">
        <title>The genome sequence of Kordiimonadaceae bacterium 6D33.</title>
        <authorList>
            <person name="Liu Y."/>
        </authorList>
    </citation>
    <scope>NUCLEOTIDE SEQUENCE</scope>
    <source>
        <strain evidence="14">6D33</strain>
    </source>
</reference>
<dbReference type="PANTHER" id="PTHR30069:SF29">
    <property type="entry name" value="HEMOGLOBIN AND HEMOGLOBIN-HAPTOGLOBIN-BINDING PROTEIN 1-RELATED"/>
    <property type="match status" value="1"/>
</dbReference>
<evidence type="ECO:0000256" key="3">
    <source>
        <dbReference type="ARBA" id="ARBA00022452"/>
    </source>
</evidence>
<gene>
    <name evidence="14" type="ORF">PH603_13830</name>
</gene>
<comment type="subcellular location">
    <subcellularLocation>
        <location evidence="1 10">Cell outer membrane</location>
        <topology evidence="1 10">Multi-pass membrane protein</topology>
    </subcellularLocation>
</comment>
<name>A0AAE9XMZ9_9PROT</name>
<keyword evidence="3 10" id="KW-1134">Transmembrane beta strand</keyword>
<dbReference type="InterPro" id="IPR000531">
    <property type="entry name" value="Beta-barrel_TonB"/>
</dbReference>
<evidence type="ECO:0000256" key="6">
    <source>
        <dbReference type="ARBA" id="ARBA00023077"/>
    </source>
</evidence>
<evidence type="ECO:0000313" key="14">
    <source>
        <dbReference type="EMBL" id="WCL53614.1"/>
    </source>
</evidence>
<dbReference type="PROSITE" id="PS52016">
    <property type="entry name" value="TONB_DEPENDENT_REC_3"/>
    <property type="match status" value="1"/>
</dbReference>
<evidence type="ECO:0000256" key="2">
    <source>
        <dbReference type="ARBA" id="ARBA00022448"/>
    </source>
</evidence>
<proteinExistence type="inferred from homology"/>
<dbReference type="EMBL" id="CP116805">
    <property type="protein sequence ID" value="WCL53614.1"/>
    <property type="molecule type" value="Genomic_DNA"/>
</dbReference>
<feature type="domain" description="TonB-dependent receptor-like beta-barrel" evidence="12">
    <location>
        <begin position="211"/>
        <end position="633"/>
    </location>
</feature>
<evidence type="ECO:0000256" key="7">
    <source>
        <dbReference type="ARBA" id="ARBA00023136"/>
    </source>
</evidence>
<dbReference type="GO" id="GO:0044718">
    <property type="term" value="P:siderophore transmembrane transport"/>
    <property type="evidence" value="ECO:0007669"/>
    <property type="project" value="TreeGrafter"/>
</dbReference>
<evidence type="ECO:0000256" key="11">
    <source>
        <dbReference type="RuleBase" id="RU003357"/>
    </source>
</evidence>
<keyword evidence="6 11" id="KW-0798">TonB box</keyword>
<dbReference type="Gene3D" id="2.40.170.20">
    <property type="entry name" value="TonB-dependent receptor, beta-barrel domain"/>
    <property type="match status" value="1"/>
</dbReference>
<dbReference type="Proteomes" id="UP001217500">
    <property type="component" value="Chromosome"/>
</dbReference>
<dbReference type="InterPro" id="IPR039426">
    <property type="entry name" value="TonB-dep_rcpt-like"/>
</dbReference>
<protein>
    <submittedName>
        <fullName evidence="14">TonB-dependent receptor</fullName>
    </submittedName>
</protein>
<keyword evidence="8 14" id="KW-0675">Receptor</keyword>
<dbReference type="KEGG" id="gso:PH603_13830"/>
<dbReference type="RefSeq" id="WP_289503126.1">
    <property type="nucleotide sequence ID" value="NZ_CP116805.1"/>
</dbReference>
<keyword evidence="15" id="KW-1185">Reference proteome</keyword>
<evidence type="ECO:0000256" key="4">
    <source>
        <dbReference type="ARBA" id="ARBA00022692"/>
    </source>
</evidence>
<evidence type="ECO:0000256" key="8">
    <source>
        <dbReference type="ARBA" id="ARBA00023170"/>
    </source>
</evidence>
<sequence>MEEIFGEPVTEGATGTPKRASEVPVNMTIISADEIRRSGARDVMEILRRHVGLDVQRATQTSGNVSVRGLNIDGGRLRVLINGRDTYRTYEGTTQWASLPVALAEIRQIEIVRGPATALYGANAVTGVVNIVTYDPLYDEGGNVTARIGNNGVREVAANAIVKLGPKAGVRISGGYFDSDAFDAPLTPSEALLRLDPGSHWISVDAGFQLSDTIQASLEFSHLGGDVNSLPYLGTLNNSEVEDYAAKGTLTAETAFGRWTATAIFNSNEETRYTALTIPTGVFLLLQKIEAETRIFDVTNMQMVGADTALRLSAGYRQDKAGQFGMSAADGTGDVGYDTYYAAFLIDRVISSSLTFDLSARYDYISTFRTADMLPFLPFTNDDYGNYDAVSANAGLSWKPTDADTLKLMYARGFLAPTIFTLGGQIVPNSTYPGIVAFGGSPNVEPTISTQFELLYERDIPALGASFSAAIFHRKDSSIHRSVVLGGLYPLESGDYYVGTAVIGDAKTWGLELDLSGKTPEGIYWALRYGFADTSETHDFEGGIGPVSDAYALVPEHLEDRSSKHILTANIGFERETGFYGDILVQYKSGYDSFSGFALPPTAASPYRQIDGTWVGNANLGYKFEGGWRLFVTGEGLFNAHRYEHVAPQARLDRRFWAGVSFDF</sequence>
<dbReference type="SUPFAM" id="SSF56935">
    <property type="entry name" value="Porins"/>
    <property type="match status" value="1"/>
</dbReference>
<keyword evidence="7 10" id="KW-0472">Membrane</keyword>
<dbReference type="Pfam" id="PF00593">
    <property type="entry name" value="TonB_dep_Rec_b-barrel"/>
    <property type="match status" value="1"/>
</dbReference>
<evidence type="ECO:0000259" key="12">
    <source>
        <dbReference type="Pfam" id="PF00593"/>
    </source>
</evidence>
<feature type="domain" description="TonB-dependent receptor plug" evidence="13">
    <location>
        <begin position="21"/>
        <end position="128"/>
    </location>
</feature>
<dbReference type="InterPro" id="IPR037066">
    <property type="entry name" value="Plug_dom_sf"/>
</dbReference>